<dbReference type="InterPro" id="IPR002169">
    <property type="entry name" value="Peptidase_M9A/M9B"/>
</dbReference>
<dbReference type="Gene3D" id="1.10.390.20">
    <property type="match status" value="1"/>
</dbReference>
<feature type="domain" description="Collagenase ColG-like catalytic helper subdomain" evidence="23">
    <location>
        <begin position="653"/>
        <end position="768"/>
    </location>
</feature>
<evidence type="ECO:0000313" key="24">
    <source>
        <dbReference type="EMBL" id="AHD07697.1"/>
    </source>
</evidence>
<dbReference type="GO" id="GO:0004222">
    <property type="term" value="F:metalloendopeptidase activity"/>
    <property type="evidence" value="ECO:0007669"/>
    <property type="project" value="UniProtKB-EC"/>
</dbReference>
<organism evidence="24 25">
    <name type="scientific">Paenibacillus larvae subsp. larvae DSM 25430</name>
    <dbReference type="NCBI Taxonomy" id="697284"/>
    <lineage>
        <taxon>Bacteria</taxon>
        <taxon>Bacillati</taxon>
        <taxon>Bacillota</taxon>
        <taxon>Bacilli</taxon>
        <taxon>Bacillales</taxon>
        <taxon>Paenibacillaceae</taxon>
        <taxon>Paenibacillus</taxon>
    </lineage>
</organism>
<evidence type="ECO:0000256" key="1">
    <source>
        <dbReference type="ARBA" id="ARBA00000424"/>
    </source>
</evidence>
<dbReference type="Pfam" id="PF18496">
    <property type="entry name" value="ColG_sub"/>
    <property type="match status" value="1"/>
</dbReference>
<name>V9WEZ6_9BACL</name>
<dbReference type="InterPro" id="IPR013661">
    <property type="entry name" value="Peptidase_M9_N_dom"/>
</dbReference>
<comment type="cofactor">
    <cofactor evidence="3">
        <name>Zn(2+)</name>
        <dbReference type="ChEBI" id="CHEBI:29105"/>
    </cofactor>
</comment>
<evidence type="ECO:0000259" key="21">
    <source>
        <dbReference type="Pfam" id="PF04151"/>
    </source>
</evidence>
<keyword evidence="25" id="KW-1185">Reference proteome</keyword>
<evidence type="ECO:0000256" key="11">
    <source>
        <dbReference type="ARBA" id="ARBA00022833"/>
    </source>
</evidence>
<dbReference type="KEGG" id="plv:ERIC2_c40370"/>
<evidence type="ECO:0000256" key="20">
    <source>
        <dbReference type="SAM" id="Phobius"/>
    </source>
</evidence>
<keyword evidence="10 24" id="KW-0378">Hydrolase</keyword>
<comment type="subcellular location">
    <subcellularLocation>
        <location evidence="4">Secreted</location>
    </subcellularLocation>
</comment>
<proteinExistence type="inferred from homology"/>
<dbReference type="HOGENOM" id="CLU_012279_0_0_9"/>
<keyword evidence="20" id="KW-1133">Transmembrane helix</keyword>
<evidence type="ECO:0000256" key="9">
    <source>
        <dbReference type="ARBA" id="ARBA00022729"/>
    </source>
</evidence>
<evidence type="ECO:0000256" key="19">
    <source>
        <dbReference type="SAM" id="MobiDB-lite"/>
    </source>
</evidence>
<feature type="compositionally biased region" description="Polar residues" evidence="19">
    <location>
        <begin position="779"/>
        <end position="803"/>
    </location>
</feature>
<evidence type="ECO:0000256" key="5">
    <source>
        <dbReference type="ARBA" id="ARBA00012653"/>
    </source>
</evidence>
<accession>V9WEZ6</accession>
<evidence type="ECO:0000256" key="17">
    <source>
        <dbReference type="ARBA" id="ARBA00034362"/>
    </source>
</evidence>
<evidence type="ECO:0000256" key="3">
    <source>
        <dbReference type="ARBA" id="ARBA00001947"/>
    </source>
</evidence>
<keyword evidence="9" id="KW-0732">Signal</keyword>
<keyword evidence="20" id="KW-0812">Transmembrane</keyword>
<keyword evidence="13" id="KW-0843">Virulence</keyword>
<evidence type="ECO:0000256" key="10">
    <source>
        <dbReference type="ARBA" id="ARBA00022801"/>
    </source>
</evidence>
<dbReference type="AlphaFoldDB" id="V9WEZ6"/>
<evidence type="ECO:0000313" key="25">
    <source>
        <dbReference type="Proteomes" id="UP000029431"/>
    </source>
</evidence>
<gene>
    <name evidence="24" type="primary">colA</name>
    <name evidence="24" type="ORF">ERIC2_c40370</name>
</gene>
<dbReference type="PANTHER" id="PTHR13062">
    <property type="entry name" value="COLLAGENASE"/>
    <property type="match status" value="1"/>
</dbReference>
<dbReference type="Proteomes" id="UP000029431">
    <property type="component" value="Chromosome"/>
</dbReference>
<keyword evidence="14" id="KW-0482">Metalloprotease</keyword>
<evidence type="ECO:0000256" key="16">
    <source>
        <dbReference type="ARBA" id="ARBA00034318"/>
    </source>
</evidence>
<dbReference type="SUPFAM" id="SSF89260">
    <property type="entry name" value="Collagen-binding domain"/>
    <property type="match status" value="2"/>
</dbReference>
<feature type="region of interest" description="Disordered" evidence="19">
    <location>
        <begin position="908"/>
        <end position="927"/>
    </location>
</feature>
<keyword evidence="6" id="KW-0964">Secreted</keyword>
<dbReference type="Gene3D" id="2.60.120.380">
    <property type="match status" value="2"/>
</dbReference>
<reference evidence="24 25" key="1">
    <citation type="journal article" date="2014" name="PLoS ONE">
        <title>How to Kill the Honey Bee Larva: Genomic Potential and Virulence Mechanisms of Paenibacillus larvae.</title>
        <authorList>
            <person name="Djukic M."/>
            <person name="Brzuszkiewicz E."/>
            <person name="Funfhaus A."/>
            <person name="Voss J."/>
            <person name="Gollnow K."/>
            <person name="Poppinga L."/>
            <person name="Liesegang H."/>
            <person name="Garcia-Gonzalez E."/>
            <person name="Genersch E."/>
            <person name="Daniel R."/>
        </authorList>
    </citation>
    <scope>NUCLEOTIDE SEQUENCE [LARGE SCALE GENOMIC DNA]</scope>
    <source>
        <strain evidence="24 25">DSM 25430</strain>
    </source>
</reference>
<dbReference type="Pfam" id="PF08453">
    <property type="entry name" value="Peptidase_M9_N"/>
    <property type="match status" value="1"/>
</dbReference>
<evidence type="ECO:0000256" key="15">
    <source>
        <dbReference type="ARBA" id="ARBA00023145"/>
    </source>
</evidence>
<keyword evidence="15" id="KW-0865">Zymogen</keyword>
<dbReference type="Pfam" id="PF01752">
    <property type="entry name" value="Peptidase_M9"/>
    <property type="match status" value="1"/>
</dbReference>
<dbReference type="PATRIC" id="fig|697284.3.peg.3784"/>
<feature type="domain" description="Peptidase C-terminal archaeal/bacterial" evidence="21">
    <location>
        <begin position="827"/>
        <end position="894"/>
    </location>
</feature>
<evidence type="ECO:0000256" key="12">
    <source>
        <dbReference type="ARBA" id="ARBA00022837"/>
    </source>
</evidence>
<evidence type="ECO:0000256" key="4">
    <source>
        <dbReference type="ARBA" id="ARBA00004613"/>
    </source>
</evidence>
<keyword evidence="7" id="KW-0645">Protease</keyword>
<dbReference type="EC" id="3.4.24.3" evidence="5"/>
<protein>
    <recommendedName>
        <fullName evidence="5">microbial collagenase</fullName>
        <ecNumber evidence="5">3.4.24.3</ecNumber>
    </recommendedName>
    <alternativeName>
        <fullName evidence="17">Microbial collagenase</fullName>
    </alternativeName>
</protein>
<dbReference type="GO" id="GO:0005576">
    <property type="term" value="C:extracellular region"/>
    <property type="evidence" value="ECO:0007669"/>
    <property type="project" value="UniProtKB-SubCell"/>
</dbReference>
<evidence type="ECO:0000259" key="22">
    <source>
        <dbReference type="Pfam" id="PF08453"/>
    </source>
</evidence>
<keyword evidence="11" id="KW-0862">Zinc</keyword>
<evidence type="ECO:0000256" key="7">
    <source>
        <dbReference type="ARBA" id="ARBA00022670"/>
    </source>
</evidence>
<dbReference type="eggNOG" id="COG3291">
    <property type="taxonomic scope" value="Bacteria"/>
</dbReference>
<evidence type="ECO:0000256" key="18">
    <source>
        <dbReference type="PIRSR" id="PIRSR602169-1"/>
    </source>
</evidence>
<evidence type="ECO:0000259" key="23">
    <source>
        <dbReference type="Pfam" id="PF18496"/>
    </source>
</evidence>
<keyword evidence="20" id="KW-0472">Membrane</keyword>
<feature type="domain" description="Peptidase M9 collagenase N-terminal" evidence="22">
    <location>
        <begin position="101"/>
        <end position="277"/>
    </location>
</feature>
<evidence type="ECO:0000256" key="13">
    <source>
        <dbReference type="ARBA" id="ARBA00023026"/>
    </source>
</evidence>
<dbReference type="GO" id="GO:0006508">
    <property type="term" value="P:proteolysis"/>
    <property type="evidence" value="ECO:0007669"/>
    <property type="project" value="UniProtKB-KW"/>
</dbReference>
<dbReference type="InterPro" id="IPR007280">
    <property type="entry name" value="Peptidase_C_arc/bac"/>
</dbReference>
<dbReference type="PRINTS" id="PR00931">
    <property type="entry name" value="MICOLLPTASE"/>
</dbReference>
<evidence type="ECO:0000256" key="8">
    <source>
        <dbReference type="ARBA" id="ARBA00022723"/>
    </source>
</evidence>
<dbReference type="EMBL" id="CP003355">
    <property type="protein sequence ID" value="AHD07697.1"/>
    <property type="molecule type" value="Genomic_DNA"/>
</dbReference>
<sequence length="1030" mass="116911">MTVHKSNRNVIIFLFWDDSFEQIIKIRSYVHMKRIWISILLSGMLLVSSTAVWPSGTVKAQQLSETLAGMMQNDTGTEQLSESNKPEQEVKRLKRQTDQDYSMAYLNSLPYNELVDLLTSSSWTQIPELFKFNPDSRQFYENQDRFQAIIDALKTRGSQFTEDDDKGIPTLVEVLRSGYYLGYYNQELGFLNTREYKKKVLPAINKMMDNRFFALGSATQNEVIGAAGKLISNTTVDTETVNRMAGLVKDFVEHVDDYAGDHGKSKAFYDVIQGIGYVLLWDLSEPDKQAIKGNIDAYLNPLFLLAKQGPSSADKVWLTNNAVYYTGELAHYHSNPDKANQVLTDSMNSQPRLSELFFTAARQISEHYAGKDYNGNRIDLEKLKNEGKTHYLPQRFSFDDGKFIFQTGGQLKEEQIQRLYWAAKEVKAQFHRVVGNDKALEKGNADDVLTVVIYNNPDEYRMNNYLYGYSTDNGGIYIEGIGTFFTYDRTAEQSTYSLEELFRHEFTHYLQGRYEVPGTWGRGPLYESGTMPWFEEGGAEFFAGATRTDSIQPRKSVVGNLRQDSPSQRYSVSQTLHAQYGSWKFYDYSFAMFNHLYQTDLSELNKINNMIRANDSHGYKDNIEKLSKDEKLNREFQQTIEQQISQYDSLSTPLVSDDYMEVPQPKNTSEIYAEIANAAGLSNVKTEEHESQFFKTFTLQGIYTGGPSKGKVQDWKTMNGLADGFLKSLSGLTWNGYNTVTAYFTNYRVTEDGRFAYDVVFHGKLPEKENPGAGGNPDNGHSGNPNTDNEHNGNLSGDQEPNNTFKQASQLKLKQTVSGTVGGSDYADIYRFEVKHPGQLDILLEADKEQGVAWLLYHESDLQNYTAYPDKVEGKRLSGSHEAKAGTYYLYVYSTSDENHAYQVSVNPTGETPSIEENEPNDTADKANTFPIGQSVNGKLDGNDRQDVFTFDIHDQSPIRVEMQKLLGENASWMLFKEDDMDHPVSYPTEVSGLKMAGGYDAGPGRYYLFVYKYADEDIQYNVQIEPVNP</sequence>
<feature type="transmembrane region" description="Helical" evidence="20">
    <location>
        <begin position="35"/>
        <end position="53"/>
    </location>
</feature>
<feature type="active site" evidence="18">
    <location>
        <position position="505"/>
    </location>
</feature>
<dbReference type="Gene3D" id="3.30.980.50">
    <property type="match status" value="1"/>
</dbReference>
<dbReference type="Pfam" id="PF04151">
    <property type="entry name" value="PPC"/>
    <property type="match status" value="1"/>
</dbReference>
<comment type="similarity">
    <text evidence="16">Belongs to the peptidase M9B family. Collagenase subfamily.</text>
</comment>
<evidence type="ECO:0000256" key="14">
    <source>
        <dbReference type="ARBA" id="ARBA00023049"/>
    </source>
</evidence>
<dbReference type="Gene3D" id="3.40.30.160">
    <property type="entry name" value="Collagenase ColT, N-terminal domain"/>
    <property type="match status" value="1"/>
</dbReference>
<comment type="cofactor">
    <cofactor evidence="2">
        <name>Ca(2+)</name>
        <dbReference type="ChEBI" id="CHEBI:29108"/>
    </cofactor>
</comment>
<feature type="region of interest" description="Disordered" evidence="19">
    <location>
        <begin position="766"/>
        <end position="803"/>
    </location>
</feature>
<keyword evidence="8" id="KW-0479">Metal-binding</keyword>
<comment type="catalytic activity">
    <reaction evidence="1">
        <text>Digestion of native collagen in the triple helical region at Xaa-|-Gly bonds. With synthetic peptides, a preference is shown for Gly at P3 and P1', Pro and Ala at P2 and P2', and hydroxyproline, Ala or Arg at P3'.</text>
        <dbReference type="EC" id="3.4.24.3"/>
    </reaction>
</comment>
<dbReference type="SMR" id="V9WEZ6"/>
<evidence type="ECO:0000256" key="2">
    <source>
        <dbReference type="ARBA" id="ARBA00001913"/>
    </source>
</evidence>
<keyword evidence="12" id="KW-0106">Calcium</keyword>
<dbReference type="PANTHER" id="PTHR13062:SF9">
    <property type="entry name" value="MICROBIAL COLLAGENASE"/>
    <property type="match status" value="1"/>
</dbReference>
<dbReference type="InterPro" id="IPR041379">
    <property type="entry name" value="ColG_subdomain"/>
</dbReference>
<evidence type="ECO:0000256" key="6">
    <source>
        <dbReference type="ARBA" id="ARBA00022525"/>
    </source>
</evidence>
<dbReference type="GO" id="GO:0008270">
    <property type="term" value="F:zinc ion binding"/>
    <property type="evidence" value="ECO:0007669"/>
    <property type="project" value="InterPro"/>
</dbReference>